<dbReference type="PROSITE" id="PS52016">
    <property type="entry name" value="TONB_DEPENDENT_REC_3"/>
    <property type="match status" value="1"/>
</dbReference>
<name>A0A2N8ZNA3_9VIBR</name>
<evidence type="ECO:0000256" key="6">
    <source>
        <dbReference type="ARBA" id="ARBA00022729"/>
    </source>
</evidence>
<keyword evidence="3 11" id="KW-0813">Transport</keyword>
<sequence>MYKDYQDSAFTGRLGALYSVNDSNKVFAQVSQGFRAPDFQELFYSFGNPAHGYESIPNPNLKAEKSLSYELGWRHDVSASSTEFAVFYSQYDDFIEMKDVGYRGRIQQNQYVNIDQATIKGAELTNTLNWHELVGAPKGMTTLLSAAYTEGKDHEGNPLNSVNPWNAVVGLNYDAPSTLWGSSLKVSYTAGKKQEDITPTKNRAGQDQPVFAPGSSTVVDLTAYYIPMKDLTLRAGIFNLTDAEYYNWSDVRGRQEEDKFYTQAGRNFGISAKYDF</sequence>
<comment type="subcellular location">
    <subcellularLocation>
        <location evidence="1 11">Cell outer membrane</location>
        <topology evidence="1 11">Multi-pass membrane protein</topology>
    </subcellularLocation>
</comment>
<dbReference type="Gene3D" id="2.40.170.20">
    <property type="entry name" value="TonB-dependent receptor, beta-barrel domain"/>
    <property type="match status" value="1"/>
</dbReference>
<evidence type="ECO:0000313" key="13">
    <source>
        <dbReference type="EMBL" id="SON53395.1"/>
    </source>
</evidence>
<dbReference type="Proteomes" id="UP000235828">
    <property type="component" value="Chromosome B"/>
</dbReference>
<evidence type="ECO:0000256" key="5">
    <source>
        <dbReference type="ARBA" id="ARBA00022692"/>
    </source>
</evidence>
<dbReference type="InterPro" id="IPR000531">
    <property type="entry name" value="Beta-barrel_TonB"/>
</dbReference>
<keyword evidence="7" id="KW-0798">TonB box</keyword>
<accession>A0A2N8ZNA3</accession>
<dbReference type="AlphaFoldDB" id="A0A2N8ZNA3"/>
<dbReference type="GO" id="GO:0044718">
    <property type="term" value="P:siderophore transmembrane transport"/>
    <property type="evidence" value="ECO:0007669"/>
    <property type="project" value="TreeGrafter"/>
</dbReference>
<dbReference type="InterPro" id="IPR039426">
    <property type="entry name" value="TonB-dep_rcpt-like"/>
</dbReference>
<keyword evidence="6" id="KW-0732">Signal</keyword>
<evidence type="ECO:0000256" key="11">
    <source>
        <dbReference type="PROSITE-ProRule" id="PRU01360"/>
    </source>
</evidence>
<evidence type="ECO:0000313" key="14">
    <source>
        <dbReference type="Proteomes" id="UP000235828"/>
    </source>
</evidence>
<protein>
    <submittedName>
        <fullName evidence="13">Heme transport protein HutA</fullName>
    </submittedName>
</protein>
<evidence type="ECO:0000256" key="9">
    <source>
        <dbReference type="ARBA" id="ARBA00023170"/>
    </source>
</evidence>
<dbReference type="KEGG" id="vta:B1784"/>
<keyword evidence="5 11" id="KW-0812">Transmembrane</keyword>
<dbReference type="GO" id="GO:0009279">
    <property type="term" value="C:cell outer membrane"/>
    <property type="evidence" value="ECO:0007669"/>
    <property type="project" value="UniProtKB-SubCell"/>
</dbReference>
<evidence type="ECO:0000256" key="1">
    <source>
        <dbReference type="ARBA" id="ARBA00004571"/>
    </source>
</evidence>
<evidence type="ECO:0000256" key="2">
    <source>
        <dbReference type="ARBA" id="ARBA00008143"/>
    </source>
</evidence>
<dbReference type="EMBL" id="LT960612">
    <property type="protein sequence ID" value="SON53395.1"/>
    <property type="molecule type" value="Genomic_DNA"/>
</dbReference>
<dbReference type="PANTHER" id="PTHR30069:SF29">
    <property type="entry name" value="HEMOGLOBIN AND HEMOGLOBIN-HAPTOGLOBIN-BINDING PROTEIN 1-RELATED"/>
    <property type="match status" value="1"/>
</dbReference>
<evidence type="ECO:0000256" key="4">
    <source>
        <dbReference type="ARBA" id="ARBA00022452"/>
    </source>
</evidence>
<evidence type="ECO:0000256" key="7">
    <source>
        <dbReference type="ARBA" id="ARBA00023077"/>
    </source>
</evidence>
<keyword evidence="10 11" id="KW-0998">Cell outer membrane</keyword>
<gene>
    <name evidence="13" type="ORF">VTAP4600_B1784</name>
</gene>
<evidence type="ECO:0000256" key="10">
    <source>
        <dbReference type="ARBA" id="ARBA00023237"/>
    </source>
</evidence>
<dbReference type="GO" id="GO:0015344">
    <property type="term" value="F:siderophore uptake transmembrane transporter activity"/>
    <property type="evidence" value="ECO:0007669"/>
    <property type="project" value="TreeGrafter"/>
</dbReference>
<organism evidence="13 14">
    <name type="scientific">Vibrio tapetis subsp. tapetis</name>
    <dbReference type="NCBI Taxonomy" id="1671868"/>
    <lineage>
        <taxon>Bacteria</taxon>
        <taxon>Pseudomonadati</taxon>
        <taxon>Pseudomonadota</taxon>
        <taxon>Gammaproteobacteria</taxon>
        <taxon>Vibrionales</taxon>
        <taxon>Vibrionaceae</taxon>
        <taxon>Vibrio</taxon>
    </lineage>
</organism>
<keyword evidence="9" id="KW-0675">Receptor</keyword>
<evidence type="ECO:0000256" key="3">
    <source>
        <dbReference type="ARBA" id="ARBA00022448"/>
    </source>
</evidence>
<proteinExistence type="inferred from homology"/>
<evidence type="ECO:0000256" key="8">
    <source>
        <dbReference type="ARBA" id="ARBA00023136"/>
    </source>
</evidence>
<keyword evidence="14" id="KW-1185">Reference proteome</keyword>
<evidence type="ECO:0000259" key="12">
    <source>
        <dbReference type="Pfam" id="PF00593"/>
    </source>
</evidence>
<dbReference type="PANTHER" id="PTHR30069">
    <property type="entry name" value="TONB-DEPENDENT OUTER MEMBRANE RECEPTOR"/>
    <property type="match status" value="1"/>
</dbReference>
<feature type="domain" description="TonB-dependent receptor-like beta-barrel" evidence="12">
    <location>
        <begin position="4"/>
        <end position="240"/>
    </location>
</feature>
<dbReference type="SUPFAM" id="SSF56935">
    <property type="entry name" value="Porins"/>
    <property type="match status" value="1"/>
</dbReference>
<keyword evidence="8 11" id="KW-0472">Membrane</keyword>
<keyword evidence="4 11" id="KW-1134">Transmembrane beta strand</keyword>
<dbReference type="InterPro" id="IPR036942">
    <property type="entry name" value="Beta-barrel_TonB_sf"/>
</dbReference>
<comment type="similarity">
    <text evidence="2">Belongs to the TonB-dependent receptor family. Hemoglobin/haptoglobin binding protein subfamily.</text>
</comment>
<dbReference type="Pfam" id="PF00593">
    <property type="entry name" value="TonB_dep_Rec_b-barrel"/>
    <property type="match status" value="1"/>
</dbReference>
<reference evidence="13 14" key="1">
    <citation type="submission" date="2017-10" db="EMBL/GenBank/DDBJ databases">
        <authorList>
            <person name="Banno H."/>
            <person name="Chua N.-H."/>
        </authorList>
    </citation>
    <scope>NUCLEOTIDE SEQUENCE [LARGE SCALE GENOMIC DNA]</scope>
    <source>
        <strain evidence="13">Vibrio tapetis CECT4600</strain>
    </source>
</reference>